<evidence type="ECO:0000256" key="4">
    <source>
        <dbReference type="ARBA" id="ARBA00022679"/>
    </source>
</evidence>
<gene>
    <name evidence="7" type="ORF">VN21_04585</name>
</gene>
<dbReference type="GO" id="GO:0006488">
    <property type="term" value="P:dolichol-linked oligosaccharide biosynthetic process"/>
    <property type="evidence" value="ECO:0007669"/>
    <property type="project" value="InterPro"/>
</dbReference>
<name>A0A0M3DL58_9FIRM</name>
<dbReference type="InterPro" id="IPR048097">
    <property type="entry name" value="Cps14G-like"/>
</dbReference>
<evidence type="ECO:0000256" key="3">
    <source>
        <dbReference type="ARBA" id="ARBA00022676"/>
    </source>
</evidence>
<feature type="domain" description="Glycosyl transferase family 28 C-terminal" evidence="6">
    <location>
        <begin position="1"/>
        <end position="137"/>
    </location>
</feature>
<comment type="similarity">
    <text evidence="2">Belongs to the glycosyltransferase 28 family.</text>
</comment>
<dbReference type="PATRIC" id="fig|1629550.3.peg.390"/>
<dbReference type="GO" id="GO:0016758">
    <property type="term" value="F:hexosyltransferase activity"/>
    <property type="evidence" value="ECO:0007669"/>
    <property type="project" value="InterPro"/>
</dbReference>
<dbReference type="RefSeq" id="WP_046822258.1">
    <property type="nucleotide sequence ID" value="NZ_LBBT01000106.1"/>
</dbReference>
<comment type="caution">
    <text evidence="7">The sequence shown here is derived from an EMBL/GenBank/DDBJ whole genome shotgun (WGS) entry which is preliminary data.</text>
</comment>
<dbReference type="Gene3D" id="3.40.50.2000">
    <property type="entry name" value="Glycogen Phosphorylase B"/>
    <property type="match status" value="1"/>
</dbReference>
<sequence>MIYVTVGTQKFNFDRLLLYIDKAIDKGYISSEVYAQIGYCTYKPKNYNYEKFIDKQTIETLIDKSEFVISHGGSGNIIENLKKKKKIIVIPRDVDFEEHVDNHQFELVNKFAELGLIMVANDEKTFFESLKKIEQFRPSDIDKYLDHCELLVKIIDKFIYNKFKHL</sequence>
<dbReference type="Proteomes" id="UP000034407">
    <property type="component" value="Unassembled WGS sequence"/>
</dbReference>
<evidence type="ECO:0000256" key="5">
    <source>
        <dbReference type="ARBA" id="ARBA00022824"/>
    </source>
</evidence>
<evidence type="ECO:0000256" key="2">
    <source>
        <dbReference type="ARBA" id="ARBA00006962"/>
    </source>
</evidence>
<dbReference type="InterPro" id="IPR007235">
    <property type="entry name" value="Glyco_trans_28_C"/>
</dbReference>
<dbReference type="PANTHER" id="PTHR12867:SF6">
    <property type="entry name" value="N-ACETYLGLUCOSAMINYLDIPHOSPHODOLICHOL N-ACETYLGLUCOSAMINYLTRANSFERASE"/>
    <property type="match status" value="1"/>
</dbReference>
<comment type="subcellular location">
    <subcellularLocation>
        <location evidence="1">Endoplasmic reticulum</location>
    </subcellularLocation>
</comment>
<evidence type="ECO:0000259" key="6">
    <source>
        <dbReference type="Pfam" id="PF04101"/>
    </source>
</evidence>
<dbReference type="AlphaFoldDB" id="A0A0M3DL58"/>
<proteinExistence type="inferred from homology"/>
<dbReference type="NCBIfam" id="NF041548">
    <property type="entry name" value="PssE"/>
    <property type="match status" value="1"/>
</dbReference>
<organism evidence="7 8">
    <name type="scientific">Paraclostridium benzoelyticum</name>
    <dbReference type="NCBI Taxonomy" id="1629550"/>
    <lineage>
        <taxon>Bacteria</taxon>
        <taxon>Bacillati</taxon>
        <taxon>Bacillota</taxon>
        <taxon>Clostridia</taxon>
        <taxon>Peptostreptococcales</taxon>
        <taxon>Peptostreptococcaceae</taxon>
        <taxon>Paraclostridium</taxon>
    </lineage>
</organism>
<keyword evidence="8" id="KW-1185">Reference proteome</keyword>
<keyword evidence="3" id="KW-0328">Glycosyltransferase</keyword>
<reference evidence="7 8" key="1">
    <citation type="submission" date="2015-04" db="EMBL/GenBank/DDBJ databases">
        <title>Microcin producing Clostridium sp. JC272T.</title>
        <authorList>
            <person name="Jyothsna T."/>
            <person name="Sasikala C."/>
            <person name="Ramana C."/>
        </authorList>
    </citation>
    <scope>NUCLEOTIDE SEQUENCE [LARGE SCALE GENOMIC DNA]</scope>
    <source>
        <strain evidence="7 8">JC272</strain>
    </source>
</reference>
<dbReference type="PANTHER" id="PTHR12867">
    <property type="entry name" value="GLYCOSYL TRANSFERASE-RELATED"/>
    <property type="match status" value="1"/>
</dbReference>
<protein>
    <recommendedName>
        <fullName evidence="6">Glycosyl transferase family 28 C-terminal domain-containing protein</fullName>
    </recommendedName>
</protein>
<evidence type="ECO:0000313" key="8">
    <source>
        <dbReference type="Proteomes" id="UP000034407"/>
    </source>
</evidence>
<dbReference type="InterPro" id="IPR039042">
    <property type="entry name" value="Alg13-like"/>
</dbReference>
<keyword evidence="4" id="KW-0808">Transferase</keyword>
<dbReference type="Pfam" id="PF04101">
    <property type="entry name" value="Glyco_tran_28_C"/>
    <property type="match status" value="1"/>
</dbReference>
<evidence type="ECO:0000313" key="7">
    <source>
        <dbReference type="EMBL" id="KKY02174.1"/>
    </source>
</evidence>
<keyword evidence="5" id="KW-0256">Endoplasmic reticulum</keyword>
<dbReference type="SUPFAM" id="SSF53756">
    <property type="entry name" value="UDP-Glycosyltransferase/glycogen phosphorylase"/>
    <property type="match status" value="1"/>
</dbReference>
<evidence type="ECO:0000256" key="1">
    <source>
        <dbReference type="ARBA" id="ARBA00004240"/>
    </source>
</evidence>
<dbReference type="EMBL" id="LBBT01000106">
    <property type="protein sequence ID" value="KKY02174.1"/>
    <property type="molecule type" value="Genomic_DNA"/>
</dbReference>
<accession>A0A0M3DL58</accession>